<organism evidence="1 2">
    <name type="scientific">Auricularia subglabra (strain TFB-10046 / SS5)</name>
    <name type="common">White-rot fungus</name>
    <name type="synonym">Auricularia delicata (strain TFB10046)</name>
    <dbReference type="NCBI Taxonomy" id="717982"/>
    <lineage>
        <taxon>Eukaryota</taxon>
        <taxon>Fungi</taxon>
        <taxon>Dikarya</taxon>
        <taxon>Basidiomycota</taxon>
        <taxon>Agaricomycotina</taxon>
        <taxon>Agaricomycetes</taxon>
        <taxon>Auriculariales</taxon>
        <taxon>Auriculariaceae</taxon>
        <taxon>Auricularia</taxon>
    </lineage>
</organism>
<gene>
    <name evidence="1" type="ORF">AURDEDRAFT_177434</name>
</gene>
<dbReference type="EMBL" id="JH688208">
    <property type="protein sequence ID" value="EJD33485.1"/>
    <property type="molecule type" value="Genomic_DNA"/>
</dbReference>
<evidence type="ECO:0000313" key="1">
    <source>
        <dbReference type="EMBL" id="EJD33485.1"/>
    </source>
</evidence>
<dbReference type="InParanoid" id="J0WMC7"/>
<dbReference type="Proteomes" id="UP000006514">
    <property type="component" value="Unassembled WGS sequence"/>
</dbReference>
<proteinExistence type="predicted"/>
<name>J0WMC7_AURST</name>
<accession>J0WMC7</accession>
<protein>
    <submittedName>
        <fullName evidence="1">Uncharacterized protein</fullName>
    </submittedName>
</protein>
<dbReference type="AlphaFoldDB" id="J0WMC7"/>
<keyword evidence="2" id="KW-1185">Reference proteome</keyword>
<sequence>MVEDMEVLGSADLAPGFSGIARRITSISLSGTEEALGSLFYLFPDGRFVNAQSLSLSLTEGSLSGLQLERTLALPALTRIDLEAIDDDDEVDVTVDEVLYLVHAVLDISKDRKLALWLTDVCLCGDTKLLSGRFELEDDSPSPDSD</sequence>
<dbReference type="KEGG" id="adl:AURDEDRAFT_177434"/>
<reference evidence="2" key="1">
    <citation type="journal article" date="2012" name="Science">
        <title>The Paleozoic origin of enzymatic lignin decomposition reconstructed from 31 fungal genomes.</title>
        <authorList>
            <person name="Floudas D."/>
            <person name="Binder M."/>
            <person name="Riley R."/>
            <person name="Barry K."/>
            <person name="Blanchette R.A."/>
            <person name="Henrissat B."/>
            <person name="Martinez A.T."/>
            <person name="Otillar R."/>
            <person name="Spatafora J.W."/>
            <person name="Yadav J.S."/>
            <person name="Aerts A."/>
            <person name="Benoit I."/>
            <person name="Boyd A."/>
            <person name="Carlson A."/>
            <person name="Copeland A."/>
            <person name="Coutinho P.M."/>
            <person name="de Vries R.P."/>
            <person name="Ferreira P."/>
            <person name="Findley K."/>
            <person name="Foster B."/>
            <person name="Gaskell J."/>
            <person name="Glotzer D."/>
            <person name="Gorecki P."/>
            <person name="Heitman J."/>
            <person name="Hesse C."/>
            <person name="Hori C."/>
            <person name="Igarashi K."/>
            <person name="Jurgens J.A."/>
            <person name="Kallen N."/>
            <person name="Kersten P."/>
            <person name="Kohler A."/>
            <person name="Kuees U."/>
            <person name="Kumar T.K.A."/>
            <person name="Kuo A."/>
            <person name="LaButti K."/>
            <person name="Larrondo L.F."/>
            <person name="Lindquist E."/>
            <person name="Ling A."/>
            <person name="Lombard V."/>
            <person name="Lucas S."/>
            <person name="Lundell T."/>
            <person name="Martin R."/>
            <person name="McLaughlin D.J."/>
            <person name="Morgenstern I."/>
            <person name="Morin E."/>
            <person name="Murat C."/>
            <person name="Nagy L.G."/>
            <person name="Nolan M."/>
            <person name="Ohm R.A."/>
            <person name="Patyshakuliyeva A."/>
            <person name="Rokas A."/>
            <person name="Ruiz-Duenas F.J."/>
            <person name="Sabat G."/>
            <person name="Salamov A."/>
            <person name="Samejima M."/>
            <person name="Schmutz J."/>
            <person name="Slot J.C."/>
            <person name="St John F."/>
            <person name="Stenlid J."/>
            <person name="Sun H."/>
            <person name="Sun S."/>
            <person name="Syed K."/>
            <person name="Tsang A."/>
            <person name="Wiebenga A."/>
            <person name="Young D."/>
            <person name="Pisabarro A."/>
            <person name="Eastwood D.C."/>
            <person name="Martin F."/>
            <person name="Cullen D."/>
            <person name="Grigoriev I.V."/>
            <person name="Hibbett D.S."/>
        </authorList>
    </citation>
    <scope>NUCLEOTIDE SEQUENCE [LARGE SCALE GENOMIC DNA]</scope>
    <source>
        <strain evidence="2">TFB10046</strain>
    </source>
</reference>
<evidence type="ECO:0000313" key="2">
    <source>
        <dbReference type="Proteomes" id="UP000006514"/>
    </source>
</evidence>